<dbReference type="PANTHER" id="PTHR43493:SF5">
    <property type="entry name" value="DNA GYRASE SUBUNIT A, CHLOROPLASTIC_MITOCHONDRIAL"/>
    <property type="match status" value="1"/>
</dbReference>
<evidence type="ECO:0000256" key="3">
    <source>
        <dbReference type="PROSITE-ProRule" id="PRU01384"/>
    </source>
</evidence>
<feature type="non-terminal residue" evidence="5">
    <location>
        <position position="1"/>
    </location>
</feature>
<accession>A0A352IQK8</accession>
<dbReference type="EMBL" id="DNNA01000083">
    <property type="protein sequence ID" value="HBC33741.1"/>
    <property type="molecule type" value="Genomic_DNA"/>
</dbReference>
<evidence type="ECO:0000256" key="2">
    <source>
        <dbReference type="ARBA" id="ARBA00023029"/>
    </source>
</evidence>
<dbReference type="AlphaFoldDB" id="A0A352IQK8"/>
<dbReference type="InterPro" id="IPR013757">
    <property type="entry name" value="Topo_IIA_A_a_sf"/>
</dbReference>
<feature type="non-terminal residue" evidence="5">
    <location>
        <position position="168"/>
    </location>
</feature>
<dbReference type="GO" id="GO:0003677">
    <property type="term" value="F:DNA binding"/>
    <property type="evidence" value="ECO:0007669"/>
    <property type="project" value="UniProtKB-UniRule"/>
</dbReference>
<keyword evidence="2" id="KW-0413">Isomerase</keyword>
<sequence>LPEIYGLREGLYHLSPEQAQAILDLRLHRLTGLETEKLQNEYKEILDKIADLLDILGDPERLLQVIREELEAIVTEFGDERRTEITSSRRDLTIADLIDEEDLVVTISHSGYAKTQAVEDYQAQRRGGRGKAATSMKDEDFVEKLLVANSHDTILCFSNRGKVYWLRG</sequence>
<dbReference type="GO" id="GO:0006265">
    <property type="term" value="P:DNA topological change"/>
    <property type="evidence" value="ECO:0007669"/>
    <property type="project" value="InterPro"/>
</dbReference>
<comment type="caution">
    <text evidence="5">The sequence shown here is derived from an EMBL/GenBank/DDBJ whole genome shotgun (WGS) entry which is preliminary data.</text>
</comment>
<comment type="catalytic activity">
    <reaction evidence="1">
        <text>ATP-dependent breakage, passage and rejoining of double-stranded DNA.</text>
        <dbReference type="EC" id="5.6.2.2"/>
    </reaction>
</comment>
<keyword evidence="2" id="KW-0799">Topoisomerase</keyword>
<dbReference type="PROSITE" id="PS52040">
    <property type="entry name" value="TOPO_IIA"/>
    <property type="match status" value="1"/>
</dbReference>
<dbReference type="PANTHER" id="PTHR43493">
    <property type="entry name" value="DNA GYRASE/TOPOISOMERASE SUBUNIT A"/>
    <property type="match status" value="1"/>
</dbReference>
<evidence type="ECO:0000313" key="5">
    <source>
        <dbReference type="EMBL" id="HBC33741.1"/>
    </source>
</evidence>
<dbReference type="GO" id="GO:0009330">
    <property type="term" value="C:DNA topoisomerase type II (double strand cut, ATP-hydrolyzing) complex"/>
    <property type="evidence" value="ECO:0007669"/>
    <property type="project" value="TreeGrafter"/>
</dbReference>
<evidence type="ECO:0000259" key="4">
    <source>
        <dbReference type="PROSITE" id="PS52040"/>
    </source>
</evidence>
<dbReference type="InterPro" id="IPR035516">
    <property type="entry name" value="Gyrase/topoIV_suA_C"/>
</dbReference>
<dbReference type="GO" id="GO:0003918">
    <property type="term" value="F:DNA topoisomerase type II (double strand cut, ATP-hydrolyzing) activity"/>
    <property type="evidence" value="ECO:0007669"/>
    <property type="project" value="UniProtKB-EC"/>
</dbReference>
<organism evidence="5 6">
    <name type="scientific">Marinobacter adhaerens</name>
    <dbReference type="NCBI Taxonomy" id="1033846"/>
    <lineage>
        <taxon>Bacteria</taxon>
        <taxon>Pseudomonadati</taxon>
        <taxon>Pseudomonadota</taxon>
        <taxon>Gammaproteobacteria</taxon>
        <taxon>Pseudomonadales</taxon>
        <taxon>Marinobacteraceae</taxon>
        <taxon>Marinobacter</taxon>
    </lineage>
</organism>
<feature type="domain" description="Topo IIA-type catalytic" evidence="4">
    <location>
        <begin position="1"/>
        <end position="97"/>
    </location>
</feature>
<dbReference type="InterPro" id="IPR050220">
    <property type="entry name" value="Type_II_DNA_Topoisomerases"/>
</dbReference>
<dbReference type="Pfam" id="PF00521">
    <property type="entry name" value="DNA_topoisoIV"/>
    <property type="match status" value="1"/>
</dbReference>
<gene>
    <name evidence="5" type="ORF">DC045_05325</name>
</gene>
<dbReference type="Gene3D" id="1.10.268.10">
    <property type="entry name" value="Topoisomerase, domain 3"/>
    <property type="match status" value="1"/>
</dbReference>
<reference evidence="5 6" key="1">
    <citation type="journal article" date="2018" name="Nat. Biotechnol.">
        <title>A standardized bacterial taxonomy based on genome phylogeny substantially revises the tree of life.</title>
        <authorList>
            <person name="Parks D.H."/>
            <person name="Chuvochina M."/>
            <person name="Waite D.W."/>
            <person name="Rinke C."/>
            <person name="Skarshewski A."/>
            <person name="Chaumeil P.A."/>
            <person name="Hugenholtz P."/>
        </authorList>
    </citation>
    <scope>NUCLEOTIDE SEQUENCE [LARGE SCALE GENOMIC DNA]</scope>
    <source>
        <strain evidence="5">UBA9380</strain>
    </source>
</reference>
<evidence type="ECO:0000256" key="1">
    <source>
        <dbReference type="ARBA" id="ARBA00000185"/>
    </source>
</evidence>
<dbReference type="GO" id="GO:0005524">
    <property type="term" value="F:ATP binding"/>
    <property type="evidence" value="ECO:0007669"/>
    <property type="project" value="InterPro"/>
</dbReference>
<protein>
    <submittedName>
        <fullName evidence="5">DNA gyrase subunit A</fullName>
    </submittedName>
</protein>
<dbReference type="Pfam" id="PF03989">
    <property type="entry name" value="DNA_gyraseA_C"/>
    <property type="match status" value="2"/>
</dbReference>
<evidence type="ECO:0000313" key="6">
    <source>
        <dbReference type="Proteomes" id="UP000263489"/>
    </source>
</evidence>
<dbReference type="SUPFAM" id="SSF56719">
    <property type="entry name" value="Type II DNA topoisomerase"/>
    <property type="match status" value="1"/>
</dbReference>
<dbReference type="Gene3D" id="2.120.10.90">
    <property type="entry name" value="DNA gyrase/topoisomerase IV, subunit A, C-terminal"/>
    <property type="match status" value="1"/>
</dbReference>
<dbReference type="SUPFAM" id="SSF101904">
    <property type="entry name" value="GyrA/ParC C-terminal domain-like"/>
    <property type="match status" value="1"/>
</dbReference>
<comment type="caution">
    <text evidence="3">Lacks conserved residue(s) required for the propagation of feature annotation.</text>
</comment>
<proteinExistence type="predicted"/>
<dbReference type="InterPro" id="IPR013760">
    <property type="entry name" value="Topo_IIA-like_dom_sf"/>
</dbReference>
<keyword evidence="3" id="KW-0238">DNA-binding</keyword>
<dbReference type="InterPro" id="IPR002205">
    <property type="entry name" value="Topo_IIA_dom_A"/>
</dbReference>
<name>A0A352IQK8_9GAMM</name>
<dbReference type="InterPro" id="IPR006691">
    <property type="entry name" value="GyrA/parC_rep"/>
</dbReference>
<dbReference type="GO" id="GO:0005737">
    <property type="term" value="C:cytoplasm"/>
    <property type="evidence" value="ECO:0007669"/>
    <property type="project" value="TreeGrafter"/>
</dbReference>
<dbReference type="Proteomes" id="UP000263489">
    <property type="component" value="Unassembled WGS sequence"/>
</dbReference>